<dbReference type="InterPro" id="IPR046038">
    <property type="entry name" value="DUF5996"/>
</dbReference>
<evidence type="ECO:0008006" key="3">
    <source>
        <dbReference type="Google" id="ProtNLM"/>
    </source>
</evidence>
<accession>M2TLM1</accession>
<dbReference type="Proteomes" id="UP000011717">
    <property type="component" value="Unassembled WGS sequence"/>
</dbReference>
<dbReference type="AlphaFoldDB" id="M2TLM1"/>
<keyword evidence="2" id="KW-1185">Reference proteome</keyword>
<dbReference type="PATRIC" id="fig|1234595.3.peg.1989"/>
<organism evidence="1 2">
    <name type="scientific">Pacificimonas flava</name>
    <dbReference type="NCBI Taxonomy" id="1234595"/>
    <lineage>
        <taxon>Bacteria</taxon>
        <taxon>Pseudomonadati</taxon>
        <taxon>Pseudomonadota</taxon>
        <taxon>Alphaproteobacteria</taxon>
        <taxon>Sphingomonadales</taxon>
        <taxon>Sphingosinicellaceae</taxon>
        <taxon>Pacificimonas</taxon>
    </lineage>
</organism>
<dbReference type="Pfam" id="PF19459">
    <property type="entry name" value="DUF5996"/>
    <property type="match status" value="1"/>
</dbReference>
<dbReference type="EMBL" id="AMRV01000006">
    <property type="protein sequence ID" value="EMD82601.1"/>
    <property type="molecule type" value="Genomic_DNA"/>
</dbReference>
<sequence>MSWPALDYGREHAVYETVHAYLQVVGKLPVRTLPWVNHGWHTALQVVPRGFRTYTLPAGDKDYELTFDMLDGSVSLSASDGGVAAFRITGQTVAMFQEQLRDALKEIGCPAPLHGGPNEVEEAVPFEKDERPRIWDKDVAARLHGAFLSVARVFSAFRSGYLGKSSPVHLFWGSFDLAVTRFSGRRAPAHPGGFPNLPDRVTREAYSHEVVSFGFWPGGGGMDEAAFYAYTYPAASGFADAAVRPEGAAFDTALGEFLLPYALVRNYPDPDAALMQFLSDCYSAGVDALGFPRDLTVPAIAVGTPPSTN</sequence>
<dbReference type="OrthoDB" id="9800945at2"/>
<dbReference type="RefSeq" id="WP_008602438.1">
    <property type="nucleotide sequence ID" value="NZ_AMRV01000006.1"/>
</dbReference>
<protein>
    <recommendedName>
        <fullName evidence="3">Ava_C0101 and related proteins</fullName>
    </recommendedName>
</protein>
<reference evidence="1 2" key="1">
    <citation type="journal article" date="2013" name="Genome Announc.">
        <title>Draft Genome Sequence of Strain JLT2015T, Belonging to the Family Sphingomonadaceae of the Alphaproteobacteria.</title>
        <authorList>
            <person name="Tang K."/>
            <person name="Liu K."/>
            <person name="Li S."/>
            <person name="Jiao N."/>
        </authorList>
    </citation>
    <scope>NUCLEOTIDE SEQUENCE [LARGE SCALE GENOMIC DNA]</scope>
    <source>
        <strain evidence="1 2">JLT2015</strain>
    </source>
</reference>
<evidence type="ECO:0000313" key="1">
    <source>
        <dbReference type="EMBL" id="EMD82601.1"/>
    </source>
</evidence>
<comment type="caution">
    <text evidence="1">The sequence shown here is derived from an EMBL/GenBank/DDBJ whole genome shotgun (WGS) entry which is preliminary data.</text>
</comment>
<gene>
    <name evidence="1" type="ORF">C725_1988</name>
</gene>
<evidence type="ECO:0000313" key="2">
    <source>
        <dbReference type="Proteomes" id="UP000011717"/>
    </source>
</evidence>
<proteinExistence type="predicted"/>
<name>M2TLM1_9SPHN</name>